<feature type="region of interest" description="Disordered" evidence="1">
    <location>
        <begin position="114"/>
        <end position="284"/>
    </location>
</feature>
<comment type="caution">
    <text evidence="2">The sequence shown here is derived from an EMBL/GenBank/DDBJ whole genome shotgun (WGS) entry which is preliminary data.</text>
</comment>
<feature type="compositionally biased region" description="Acidic residues" evidence="1">
    <location>
        <begin position="600"/>
        <end position="610"/>
    </location>
</feature>
<evidence type="ECO:0000256" key="1">
    <source>
        <dbReference type="SAM" id="MobiDB-lite"/>
    </source>
</evidence>
<feature type="compositionally biased region" description="Polar residues" evidence="1">
    <location>
        <begin position="131"/>
        <end position="147"/>
    </location>
</feature>
<feature type="compositionally biased region" description="Basic and acidic residues" evidence="1">
    <location>
        <begin position="686"/>
        <end position="707"/>
    </location>
</feature>
<feature type="region of interest" description="Disordered" evidence="1">
    <location>
        <begin position="1"/>
        <end position="26"/>
    </location>
</feature>
<dbReference type="Pfam" id="PF10336">
    <property type="entry name" value="DUF2420"/>
    <property type="match status" value="1"/>
</dbReference>
<feature type="compositionally biased region" description="Basic and acidic residues" evidence="1">
    <location>
        <begin position="261"/>
        <end position="280"/>
    </location>
</feature>
<feature type="compositionally biased region" description="Polar residues" evidence="1">
    <location>
        <begin position="1"/>
        <end position="11"/>
    </location>
</feature>
<feature type="compositionally biased region" description="Basic and acidic residues" evidence="1">
    <location>
        <begin position="737"/>
        <end position="747"/>
    </location>
</feature>
<gene>
    <name evidence="2" type="ORF">C8Q69DRAFT_461352</name>
</gene>
<feature type="compositionally biased region" description="Basic and acidic residues" evidence="1">
    <location>
        <begin position="791"/>
        <end position="802"/>
    </location>
</feature>
<feature type="compositionally biased region" description="Basic and acidic residues" evidence="1">
    <location>
        <begin position="154"/>
        <end position="194"/>
    </location>
</feature>
<dbReference type="InterPro" id="IPR018822">
    <property type="entry name" value="UPF0646"/>
</dbReference>
<proteinExistence type="predicted"/>
<feature type="compositionally biased region" description="Acidic residues" evidence="1">
    <location>
        <begin position="620"/>
        <end position="631"/>
    </location>
</feature>
<keyword evidence="3" id="KW-1185">Reference proteome</keyword>
<feature type="compositionally biased region" description="Acidic residues" evidence="1">
    <location>
        <begin position="440"/>
        <end position="450"/>
    </location>
</feature>
<feature type="compositionally biased region" description="Basic and acidic residues" evidence="1">
    <location>
        <begin position="467"/>
        <end position="482"/>
    </location>
</feature>
<dbReference type="Proteomes" id="UP000283841">
    <property type="component" value="Unassembled WGS sequence"/>
</dbReference>
<dbReference type="RefSeq" id="XP_028486461.1">
    <property type="nucleotide sequence ID" value="XM_028630236.1"/>
</dbReference>
<reference evidence="2 3" key="1">
    <citation type="journal article" date="2018" name="Front. Microbiol.">
        <title>Genomic and genetic insights into a cosmopolitan fungus, Paecilomyces variotii (Eurotiales).</title>
        <authorList>
            <person name="Urquhart A.S."/>
            <person name="Mondo S.J."/>
            <person name="Makela M.R."/>
            <person name="Hane J.K."/>
            <person name="Wiebenga A."/>
            <person name="He G."/>
            <person name="Mihaltcheva S."/>
            <person name="Pangilinan J."/>
            <person name="Lipzen A."/>
            <person name="Barry K."/>
            <person name="de Vries R.P."/>
            <person name="Grigoriev I.V."/>
            <person name="Idnurm A."/>
        </authorList>
    </citation>
    <scope>NUCLEOTIDE SEQUENCE [LARGE SCALE GENOMIC DNA]</scope>
    <source>
        <strain evidence="2 3">CBS 101075</strain>
    </source>
</reference>
<sequence length="830" mass="91801">MTTVAQGQFSTMEPPPGDDSMEMASPYQGHMDDFEIDLDVMEDQVSEVDQDLDVADATPEPTNGPGSVNDADMVDEIDERPMIDADENNQGTVGPNENGYYHIEETYEAQMEEYDEDIDAPVPEQPDIVITDTQPDQQDLQETSEFPEQQETTEQNKENEDEAHRDTTEHLTEQKIEHHDLQEQPKEAKGHGTEEATEELDNVKDHGEQQHHQPEDDTNNSTRLESHEPNVNGVDKEQQAQDSEPEIAQIHETPPSPKQDGAARMEEKSAHETVDERTEESLQVSHLHPVKVLYQDSEISLFRPREGDSSETFFLEDESLAYGDLGKLLSSCREVLGEHISEGEVLVVDIDSLNLQLNEDSYHTSKVTLSQIVGLYLDLCRNDGMNEPEPLYLTLSTKLTLPAEISNLLAAAGEGKGLSHIYQWEEYEDEQQIEDKDSPVDGEEEEEQEEEQGRPESSEQVAPAEAPEPRQTEEEHVDRQVAPEEIDAQEATASNDREDTNADKSESKPADATDEFSYERNDEVAPAVTDGHHEQQQDEEGELDGEPNAEVEPGEAGPGDDQYDYEEEASESTATLAQVSADELKADKAAEESAAQGDGDAADAGEEATDSVDHNVAGEEVQDEDEDFDEGVYEHDEPQPGQYASLDVSQDGQEEQPTADPNELSEPEKADAIPEPPLEVTEGDYGESHEQAEVHPESSDDTQHQGEEPGTNEDLLGIDEDIFKSPAKKANVAHAPVSHEEFEHDTHASVSGTGQETLVHDTGDEYEELPFDEEDDYIDLGTASALDGETENGKPDSRESGHSGKRSRSPEDEVDVAQSPSPDAKRRRSS</sequence>
<name>A0A443HYA4_BYSSP</name>
<feature type="region of interest" description="Disordered" evidence="1">
    <location>
        <begin position="429"/>
        <end position="830"/>
    </location>
</feature>
<accession>A0A443HYA4</accession>
<evidence type="ECO:0000313" key="3">
    <source>
        <dbReference type="Proteomes" id="UP000283841"/>
    </source>
</evidence>
<feature type="compositionally biased region" description="Basic and acidic residues" evidence="1">
    <location>
        <begin position="495"/>
        <end position="523"/>
    </location>
</feature>
<feature type="compositionally biased region" description="Acidic residues" evidence="1">
    <location>
        <begin position="764"/>
        <end position="778"/>
    </location>
</feature>
<organism evidence="2 3">
    <name type="scientific">Byssochlamys spectabilis</name>
    <name type="common">Paecilomyces variotii</name>
    <dbReference type="NCBI Taxonomy" id="264951"/>
    <lineage>
        <taxon>Eukaryota</taxon>
        <taxon>Fungi</taxon>
        <taxon>Dikarya</taxon>
        <taxon>Ascomycota</taxon>
        <taxon>Pezizomycotina</taxon>
        <taxon>Eurotiomycetes</taxon>
        <taxon>Eurotiomycetidae</taxon>
        <taxon>Eurotiales</taxon>
        <taxon>Thermoascaceae</taxon>
        <taxon>Paecilomyces</taxon>
    </lineage>
</organism>
<dbReference type="STRING" id="264951.A0A443HYA4"/>
<feature type="compositionally biased region" description="Acidic residues" evidence="1">
    <location>
        <begin position="561"/>
        <end position="570"/>
    </location>
</feature>
<feature type="compositionally biased region" description="Basic and acidic residues" evidence="1">
    <location>
        <begin position="582"/>
        <end position="591"/>
    </location>
</feature>
<feature type="compositionally biased region" description="Acidic residues" evidence="1">
    <location>
        <begin position="537"/>
        <end position="553"/>
    </location>
</feature>
<evidence type="ECO:0000313" key="2">
    <source>
        <dbReference type="EMBL" id="RWQ96816.1"/>
    </source>
</evidence>
<dbReference type="VEuPathDB" id="FungiDB:C8Q69DRAFT_461352"/>
<feature type="compositionally biased region" description="Basic and acidic residues" evidence="1">
    <location>
        <begin position="201"/>
        <end position="215"/>
    </location>
</feature>
<dbReference type="GeneID" id="39599513"/>
<dbReference type="EMBL" id="RCNU01000003">
    <property type="protein sequence ID" value="RWQ96816.1"/>
    <property type="molecule type" value="Genomic_DNA"/>
</dbReference>
<dbReference type="AlphaFoldDB" id="A0A443HYA4"/>
<feature type="compositionally biased region" description="Basic and acidic residues" evidence="1">
    <location>
        <begin position="224"/>
        <end position="239"/>
    </location>
</feature>
<protein>
    <submittedName>
        <fullName evidence="2">Glutamic acid-rich protein</fullName>
    </submittedName>
</protein>